<gene>
    <name evidence="3" type="ORF">FCC1311_039972</name>
</gene>
<dbReference type="Proteomes" id="UP000241890">
    <property type="component" value="Unassembled WGS sequence"/>
</dbReference>
<feature type="compositionally biased region" description="Polar residues" evidence="1">
    <location>
        <begin position="10"/>
        <end position="23"/>
    </location>
</feature>
<dbReference type="InterPro" id="IPR004274">
    <property type="entry name" value="FCP1_dom"/>
</dbReference>
<dbReference type="FunFam" id="3.40.50.1000:FF:000093">
    <property type="entry name" value="NLI interacting factor-like phosphatase family protein"/>
    <property type="match status" value="1"/>
</dbReference>
<dbReference type="InterPro" id="IPR050365">
    <property type="entry name" value="TIM50"/>
</dbReference>
<evidence type="ECO:0000313" key="3">
    <source>
        <dbReference type="EMBL" id="GBG27774.1"/>
    </source>
</evidence>
<accession>A0A2R5GIS7</accession>
<dbReference type="InParanoid" id="A0A2R5GIS7"/>
<organism evidence="3 4">
    <name type="scientific">Hondaea fermentalgiana</name>
    <dbReference type="NCBI Taxonomy" id="2315210"/>
    <lineage>
        <taxon>Eukaryota</taxon>
        <taxon>Sar</taxon>
        <taxon>Stramenopiles</taxon>
        <taxon>Bigyra</taxon>
        <taxon>Labyrinthulomycetes</taxon>
        <taxon>Thraustochytrida</taxon>
        <taxon>Thraustochytriidae</taxon>
        <taxon>Hondaea</taxon>
    </lineage>
</organism>
<dbReference type="PROSITE" id="PS50969">
    <property type="entry name" value="FCP1"/>
    <property type="match status" value="1"/>
</dbReference>
<keyword evidence="4" id="KW-1185">Reference proteome</keyword>
<sequence>MIRPGAHPTTIETGATRSYSHNASARAGAQDSSLPPVNGHRNVSTDAKSAAAGNAANGPNRRRRQPHGPGVATGINANGAEKPYTSARLNAVRNSTLSNRPAIPPQAPQDKGKLTVVLDVDETLIHSRLSAHQEQFRQAEERKEATVAVEEFTITLADGEIVRVNKRPGLDKFLAYASEHYELFAYTAGLEEYARPLLDWLDPKGTIFRGRLYRDSCLFMRGYYLKDLQKFERPLSRVLLVDNNAFCFLPQLSNGVPISSWYDDPNDTALSVLATFLERIRDEKDVRPFLRKSFNLETLLREHREQIVG</sequence>
<comment type="caution">
    <text evidence="3">The sequence shown here is derived from an EMBL/GenBank/DDBJ whole genome shotgun (WGS) entry which is preliminary data.</text>
</comment>
<dbReference type="Pfam" id="PF03031">
    <property type="entry name" value="NIF"/>
    <property type="match status" value="1"/>
</dbReference>
<name>A0A2R5GIS7_9STRA</name>
<dbReference type="SMART" id="SM00577">
    <property type="entry name" value="CPDc"/>
    <property type="match status" value="1"/>
</dbReference>
<dbReference type="AlphaFoldDB" id="A0A2R5GIS7"/>
<proteinExistence type="predicted"/>
<dbReference type="OrthoDB" id="277011at2759"/>
<evidence type="ECO:0000259" key="2">
    <source>
        <dbReference type="PROSITE" id="PS50969"/>
    </source>
</evidence>
<feature type="region of interest" description="Disordered" evidence="1">
    <location>
        <begin position="1"/>
        <end position="82"/>
    </location>
</feature>
<dbReference type="EMBL" id="BEYU01000035">
    <property type="protein sequence ID" value="GBG27774.1"/>
    <property type="molecule type" value="Genomic_DNA"/>
</dbReference>
<dbReference type="Gene3D" id="3.40.50.1000">
    <property type="entry name" value="HAD superfamily/HAD-like"/>
    <property type="match status" value="1"/>
</dbReference>
<dbReference type="InterPro" id="IPR036412">
    <property type="entry name" value="HAD-like_sf"/>
</dbReference>
<protein>
    <submittedName>
        <fullName evidence="3">Mitochondrial import inner membrane translocase subunit tim50</fullName>
    </submittedName>
</protein>
<dbReference type="NCBIfam" id="TIGR02251">
    <property type="entry name" value="HIF-SF_euk"/>
    <property type="match status" value="1"/>
</dbReference>
<evidence type="ECO:0000256" key="1">
    <source>
        <dbReference type="SAM" id="MobiDB-lite"/>
    </source>
</evidence>
<feature type="domain" description="FCP1 homology" evidence="2">
    <location>
        <begin position="109"/>
        <end position="280"/>
    </location>
</feature>
<feature type="compositionally biased region" description="Polar residues" evidence="1">
    <location>
        <begin position="30"/>
        <end position="47"/>
    </location>
</feature>
<reference evidence="3 4" key="1">
    <citation type="submission" date="2017-12" db="EMBL/GenBank/DDBJ databases">
        <title>Sequencing, de novo assembly and annotation of complete genome of a new Thraustochytrid species, strain FCC1311.</title>
        <authorList>
            <person name="Sedici K."/>
            <person name="Godart F."/>
            <person name="Aiese Cigliano R."/>
            <person name="Sanseverino W."/>
            <person name="Barakat M."/>
            <person name="Ortet P."/>
            <person name="Marechal E."/>
            <person name="Cagnac O."/>
            <person name="Amato A."/>
        </authorList>
    </citation>
    <scope>NUCLEOTIDE SEQUENCE [LARGE SCALE GENOMIC DNA]</scope>
</reference>
<dbReference type="InterPro" id="IPR011948">
    <property type="entry name" value="Dullard_phosphatase"/>
</dbReference>
<dbReference type="GO" id="GO:0016791">
    <property type="term" value="F:phosphatase activity"/>
    <property type="evidence" value="ECO:0007669"/>
    <property type="project" value="InterPro"/>
</dbReference>
<dbReference type="CDD" id="cd07521">
    <property type="entry name" value="HAD_FCP1-like"/>
    <property type="match status" value="1"/>
</dbReference>
<dbReference type="InterPro" id="IPR023214">
    <property type="entry name" value="HAD_sf"/>
</dbReference>
<dbReference type="SUPFAM" id="SSF56784">
    <property type="entry name" value="HAD-like"/>
    <property type="match status" value="1"/>
</dbReference>
<dbReference type="PANTHER" id="PTHR12210">
    <property type="entry name" value="DULLARD PROTEIN PHOSPHATASE"/>
    <property type="match status" value="1"/>
</dbReference>
<feature type="compositionally biased region" description="Low complexity" evidence="1">
    <location>
        <begin position="50"/>
        <end position="59"/>
    </location>
</feature>
<evidence type="ECO:0000313" key="4">
    <source>
        <dbReference type="Proteomes" id="UP000241890"/>
    </source>
</evidence>